<name>A0AAU9WGQ6_9CNID</name>
<feature type="signal peptide" evidence="2">
    <location>
        <begin position="1"/>
        <end position="28"/>
    </location>
</feature>
<gene>
    <name evidence="3" type="ORF">PMEA_00004038</name>
</gene>
<comment type="caution">
    <text evidence="3">The sequence shown here is derived from an EMBL/GenBank/DDBJ whole genome shotgun (WGS) entry which is preliminary data.</text>
</comment>
<keyword evidence="1" id="KW-1133">Transmembrane helix</keyword>
<accession>A0AAU9WGQ6</accession>
<sequence length="87" mass="9883">MLRRNGHNLRINLLLFLLTFHSYVETLADSGLQRDSKTVVGKPKLDLTVGISVGLFVLFVGMAVYIYKPRKRSPRGQYISFEQAMPV</sequence>
<evidence type="ECO:0000313" key="4">
    <source>
        <dbReference type="Proteomes" id="UP001159428"/>
    </source>
</evidence>
<keyword evidence="4" id="KW-1185">Reference proteome</keyword>
<evidence type="ECO:0000256" key="1">
    <source>
        <dbReference type="SAM" id="Phobius"/>
    </source>
</evidence>
<feature type="chain" id="PRO_5043516081" evidence="2">
    <location>
        <begin position="29"/>
        <end position="87"/>
    </location>
</feature>
<evidence type="ECO:0000256" key="2">
    <source>
        <dbReference type="SAM" id="SignalP"/>
    </source>
</evidence>
<keyword evidence="1" id="KW-0812">Transmembrane</keyword>
<feature type="transmembrane region" description="Helical" evidence="1">
    <location>
        <begin position="47"/>
        <end position="67"/>
    </location>
</feature>
<evidence type="ECO:0000313" key="3">
    <source>
        <dbReference type="EMBL" id="CAH3111313.1"/>
    </source>
</evidence>
<proteinExistence type="predicted"/>
<protein>
    <submittedName>
        <fullName evidence="3">Uncharacterized protein</fullName>
    </submittedName>
</protein>
<dbReference type="EMBL" id="CALNXJ010000012">
    <property type="protein sequence ID" value="CAH3111313.1"/>
    <property type="molecule type" value="Genomic_DNA"/>
</dbReference>
<dbReference type="AlphaFoldDB" id="A0AAU9WGQ6"/>
<reference evidence="3 4" key="1">
    <citation type="submission" date="2022-05" db="EMBL/GenBank/DDBJ databases">
        <authorList>
            <consortium name="Genoscope - CEA"/>
            <person name="William W."/>
        </authorList>
    </citation>
    <scope>NUCLEOTIDE SEQUENCE [LARGE SCALE GENOMIC DNA]</scope>
</reference>
<organism evidence="3 4">
    <name type="scientific">Pocillopora meandrina</name>
    <dbReference type="NCBI Taxonomy" id="46732"/>
    <lineage>
        <taxon>Eukaryota</taxon>
        <taxon>Metazoa</taxon>
        <taxon>Cnidaria</taxon>
        <taxon>Anthozoa</taxon>
        <taxon>Hexacorallia</taxon>
        <taxon>Scleractinia</taxon>
        <taxon>Astrocoeniina</taxon>
        <taxon>Pocilloporidae</taxon>
        <taxon>Pocillopora</taxon>
    </lineage>
</organism>
<dbReference type="Proteomes" id="UP001159428">
    <property type="component" value="Unassembled WGS sequence"/>
</dbReference>
<keyword evidence="2" id="KW-0732">Signal</keyword>
<keyword evidence="1" id="KW-0472">Membrane</keyword>